<evidence type="ECO:0000259" key="4">
    <source>
        <dbReference type="PROSITE" id="PS50002"/>
    </source>
</evidence>
<keyword evidence="1 2" id="KW-0728">SH3 domain</keyword>
<evidence type="ECO:0000256" key="1">
    <source>
        <dbReference type="ARBA" id="ARBA00022443"/>
    </source>
</evidence>
<evidence type="ECO:0000256" key="2">
    <source>
        <dbReference type="PROSITE-ProRule" id="PRU00192"/>
    </source>
</evidence>
<dbReference type="EMBL" id="CAKXAJ010024893">
    <property type="protein sequence ID" value="CAH2232355.1"/>
    <property type="molecule type" value="Genomic_DNA"/>
</dbReference>
<accession>A0A8S4RAE7</accession>
<dbReference type="AlphaFoldDB" id="A0A8S4RAE7"/>
<feature type="compositionally biased region" description="Basic and acidic residues" evidence="3">
    <location>
        <begin position="306"/>
        <end position="321"/>
    </location>
</feature>
<gene>
    <name evidence="5" type="primary">jg19158</name>
    <name evidence="5" type="ORF">PAEG_LOCUS10623</name>
</gene>
<dbReference type="InterPro" id="IPR036028">
    <property type="entry name" value="SH3-like_dom_sf"/>
</dbReference>
<dbReference type="PROSITE" id="PS50002">
    <property type="entry name" value="SH3"/>
    <property type="match status" value="1"/>
</dbReference>
<dbReference type="OrthoDB" id="6415921at2759"/>
<name>A0A8S4RAE7_9NEOP</name>
<dbReference type="CDD" id="cd00174">
    <property type="entry name" value="SH3"/>
    <property type="match status" value="1"/>
</dbReference>
<feature type="domain" description="SH3" evidence="4">
    <location>
        <begin position="368"/>
        <end position="434"/>
    </location>
</feature>
<dbReference type="Pfam" id="PF07653">
    <property type="entry name" value="SH3_2"/>
    <property type="match status" value="1"/>
</dbReference>
<keyword evidence="6" id="KW-1185">Reference proteome</keyword>
<comment type="caution">
    <text evidence="5">The sequence shown here is derived from an EMBL/GenBank/DDBJ whole genome shotgun (WGS) entry which is preliminary data.</text>
</comment>
<evidence type="ECO:0000256" key="3">
    <source>
        <dbReference type="SAM" id="MobiDB-lite"/>
    </source>
</evidence>
<reference evidence="5" key="1">
    <citation type="submission" date="2022-03" db="EMBL/GenBank/DDBJ databases">
        <authorList>
            <person name="Lindestad O."/>
        </authorList>
    </citation>
    <scope>NUCLEOTIDE SEQUENCE</scope>
</reference>
<dbReference type="SUPFAM" id="SSF50044">
    <property type="entry name" value="SH3-domain"/>
    <property type="match status" value="1"/>
</dbReference>
<dbReference type="Gene3D" id="2.30.30.40">
    <property type="entry name" value="SH3 Domains"/>
    <property type="match status" value="1"/>
</dbReference>
<feature type="region of interest" description="Disordered" evidence="3">
    <location>
        <begin position="305"/>
        <end position="330"/>
    </location>
</feature>
<evidence type="ECO:0000313" key="5">
    <source>
        <dbReference type="EMBL" id="CAH2232355.1"/>
    </source>
</evidence>
<protein>
    <submittedName>
        <fullName evidence="5">Jg19158 protein</fullName>
    </submittedName>
</protein>
<evidence type="ECO:0000313" key="6">
    <source>
        <dbReference type="Proteomes" id="UP000838756"/>
    </source>
</evidence>
<proteinExistence type="predicted"/>
<organism evidence="5 6">
    <name type="scientific">Pararge aegeria aegeria</name>
    <dbReference type="NCBI Taxonomy" id="348720"/>
    <lineage>
        <taxon>Eukaryota</taxon>
        <taxon>Metazoa</taxon>
        <taxon>Ecdysozoa</taxon>
        <taxon>Arthropoda</taxon>
        <taxon>Hexapoda</taxon>
        <taxon>Insecta</taxon>
        <taxon>Pterygota</taxon>
        <taxon>Neoptera</taxon>
        <taxon>Endopterygota</taxon>
        <taxon>Lepidoptera</taxon>
        <taxon>Glossata</taxon>
        <taxon>Ditrysia</taxon>
        <taxon>Papilionoidea</taxon>
        <taxon>Nymphalidae</taxon>
        <taxon>Satyrinae</taxon>
        <taxon>Satyrini</taxon>
        <taxon>Parargina</taxon>
        <taxon>Pararge</taxon>
    </lineage>
</organism>
<sequence length="434" mass="49928">MPSRMEYYADNFRGITFKDLPPPYRENEVEAIQRENFQQQIPDPPSCDALDLLANCKITSEPNDSDTQSEVEYAEIEDMGVWHSTPLSHRHKSKISLTWVLKENTDKADRKKEEKIKAFSYDKPVSKCFDNKYVAKDRVAGRNEYYHNLRFKSACEVFANHQDSCSDSSVGTEEFVRRKHRHRHRRRKRNSKFGYDIRDLDTFLTEATIDHPGNIPVVIAFPTTLYQTQKDLQRELTLPLGTVLNAVFKNQQWLYAQTPHGDEGYVLYSACLPLGILPSRSSLQKKTPCWESSTDIYPRPCGNLTDSEKEHLRGRTRSESRHRPRTRQTKTTCAEKDFDSLYLKTKSVCSNLDSGYKDSSVDFKPKLQRQTLLVVNCDYNGSFLNRTLSVKKGEVVVLIQGGGETDVDLEWFYVRRKDGNQGFIPAAIAGHGYI</sequence>
<dbReference type="Proteomes" id="UP000838756">
    <property type="component" value="Unassembled WGS sequence"/>
</dbReference>
<dbReference type="InterPro" id="IPR001452">
    <property type="entry name" value="SH3_domain"/>
</dbReference>